<gene>
    <name evidence="2" type="ORF">TNIN_443321</name>
</gene>
<dbReference type="AlphaFoldDB" id="A0A8X6JRH0"/>
<reference evidence="2" key="1">
    <citation type="submission" date="2020-08" db="EMBL/GenBank/DDBJ databases">
        <title>Multicomponent nature underlies the extraordinary mechanical properties of spider dragline silk.</title>
        <authorList>
            <person name="Kono N."/>
            <person name="Nakamura H."/>
            <person name="Mori M."/>
            <person name="Yoshida Y."/>
            <person name="Ohtoshi R."/>
            <person name="Malay A.D."/>
            <person name="Moran D.A.P."/>
            <person name="Tomita M."/>
            <person name="Numata K."/>
            <person name="Arakawa K."/>
        </authorList>
    </citation>
    <scope>NUCLEOTIDE SEQUENCE</scope>
</reference>
<accession>A0A8X6JRH0</accession>
<dbReference type="EMBL" id="BMAV01024277">
    <property type="protein sequence ID" value="GFS31890.1"/>
    <property type="molecule type" value="Genomic_DNA"/>
</dbReference>
<protein>
    <submittedName>
        <fullName evidence="2">Uncharacterized protein</fullName>
    </submittedName>
</protein>
<feature type="region of interest" description="Disordered" evidence="1">
    <location>
        <begin position="1"/>
        <end position="30"/>
    </location>
</feature>
<proteinExistence type="predicted"/>
<evidence type="ECO:0000256" key="1">
    <source>
        <dbReference type="SAM" id="MobiDB-lite"/>
    </source>
</evidence>
<name>A0A8X6JRH0_9ARAC</name>
<comment type="caution">
    <text evidence="2">The sequence shown here is derived from an EMBL/GenBank/DDBJ whole genome shotgun (WGS) entry which is preliminary data.</text>
</comment>
<evidence type="ECO:0000313" key="2">
    <source>
        <dbReference type="EMBL" id="GFS31890.1"/>
    </source>
</evidence>
<feature type="compositionally biased region" description="Polar residues" evidence="1">
    <location>
        <begin position="14"/>
        <end position="27"/>
    </location>
</feature>
<organism evidence="2 3">
    <name type="scientific">Trichonephila inaurata madagascariensis</name>
    <dbReference type="NCBI Taxonomy" id="2747483"/>
    <lineage>
        <taxon>Eukaryota</taxon>
        <taxon>Metazoa</taxon>
        <taxon>Ecdysozoa</taxon>
        <taxon>Arthropoda</taxon>
        <taxon>Chelicerata</taxon>
        <taxon>Arachnida</taxon>
        <taxon>Araneae</taxon>
        <taxon>Araneomorphae</taxon>
        <taxon>Entelegynae</taxon>
        <taxon>Araneoidea</taxon>
        <taxon>Nephilidae</taxon>
        <taxon>Trichonephila</taxon>
        <taxon>Trichonephila inaurata</taxon>
    </lineage>
</organism>
<evidence type="ECO:0000313" key="3">
    <source>
        <dbReference type="Proteomes" id="UP000886998"/>
    </source>
</evidence>
<dbReference type="Proteomes" id="UP000886998">
    <property type="component" value="Unassembled WGS sequence"/>
</dbReference>
<sequence length="69" mass="7567">MSDEDSDDCIFLNEETTSAQSLGQQNGDPDESVHIVYENVDRSPEVLIVKEVINNRTSNVEANPAAQST</sequence>
<feature type="non-terminal residue" evidence="2">
    <location>
        <position position="1"/>
    </location>
</feature>
<keyword evidence="3" id="KW-1185">Reference proteome</keyword>